<organism evidence="2 3">
    <name type="scientific">Fodinibius salinus</name>
    <dbReference type="NCBI Taxonomy" id="860790"/>
    <lineage>
        <taxon>Bacteria</taxon>
        <taxon>Pseudomonadati</taxon>
        <taxon>Balneolota</taxon>
        <taxon>Balneolia</taxon>
        <taxon>Balneolales</taxon>
        <taxon>Balneolaceae</taxon>
        <taxon>Fodinibius</taxon>
    </lineage>
</organism>
<keyword evidence="1" id="KW-0812">Transmembrane</keyword>
<feature type="transmembrane region" description="Helical" evidence="1">
    <location>
        <begin position="168"/>
        <end position="186"/>
    </location>
</feature>
<feature type="transmembrane region" description="Helical" evidence="1">
    <location>
        <begin position="53"/>
        <end position="74"/>
    </location>
</feature>
<evidence type="ECO:0000313" key="2">
    <source>
        <dbReference type="EMBL" id="TYP93475.1"/>
    </source>
</evidence>
<feature type="transmembrane region" description="Helical" evidence="1">
    <location>
        <begin position="105"/>
        <end position="127"/>
    </location>
</feature>
<keyword evidence="3" id="KW-1185">Reference proteome</keyword>
<dbReference type="EMBL" id="VNHY01000002">
    <property type="protein sequence ID" value="TYP93475.1"/>
    <property type="molecule type" value="Genomic_DNA"/>
</dbReference>
<dbReference type="Proteomes" id="UP000324595">
    <property type="component" value="Unassembled WGS sequence"/>
</dbReference>
<sequence length="261" mass="28785">MIRLNLYQLFKNKTLWAWPGLFLLFVVAMLYWGDIGAAQNSYSFTVILGEGEIPMSLVMSQLTSLVILICIIGLPNHFSKNLTPERGSLLLSKPISRRDFFFSDFASVSAVLFSYTIISMVLMAILLGVKAAIFPVQFFLAQLLFFPLLIMTYYISIVLFLILTDSYLGGALLGWIVTGFSSVFLNSDKILSMLGLQSGFASTFMDILSYLIPSAGGIQKIVGQVYAGGFSAIDGGLLAFVLASCLPFALLSYYLLQKKEF</sequence>
<reference evidence="2 3" key="1">
    <citation type="submission" date="2019-07" db="EMBL/GenBank/DDBJ databases">
        <title>Genomic Encyclopedia of Archaeal and Bacterial Type Strains, Phase II (KMG-II): from individual species to whole genera.</title>
        <authorList>
            <person name="Goeker M."/>
        </authorList>
    </citation>
    <scope>NUCLEOTIDE SEQUENCE [LARGE SCALE GENOMIC DNA]</scope>
    <source>
        <strain evidence="2 3">DSM 21935</strain>
    </source>
</reference>
<dbReference type="OrthoDB" id="9836014at2"/>
<keyword evidence="1" id="KW-1133">Transmembrane helix</keyword>
<name>A0A5D3YIT5_9BACT</name>
<dbReference type="RefSeq" id="WP_148898539.1">
    <property type="nucleotide sequence ID" value="NZ_VNHY01000002.1"/>
</dbReference>
<gene>
    <name evidence="2" type="ORF">LX73_1179</name>
</gene>
<feature type="transmembrane region" description="Helical" evidence="1">
    <location>
        <begin position="15"/>
        <end position="32"/>
    </location>
</feature>
<feature type="transmembrane region" description="Helical" evidence="1">
    <location>
        <begin position="232"/>
        <end position="256"/>
    </location>
</feature>
<proteinExistence type="predicted"/>
<evidence type="ECO:0008006" key="4">
    <source>
        <dbReference type="Google" id="ProtNLM"/>
    </source>
</evidence>
<evidence type="ECO:0000313" key="3">
    <source>
        <dbReference type="Proteomes" id="UP000324595"/>
    </source>
</evidence>
<protein>
    <recommendedName>
        <fullName evidence="4">ABC-2 family transporter protein</fullName>
    </recommendedName>
</protein>
<evidence type="ECO:0000256" key="1">
    <source>
        <dbReference type="SAM" id="Phobius"/>
    </source>
</evidence>
<comment type="caution">
    <text evidence="2">The sequence shown here is derived from an EMBL/GenBank/DDBJ whole genome shotgun (WGS) entry which is preliminary data.</text>
</comment>
<keyword evidence="1" id="KW-0472">Membrane</keyword>
<accession>A0A5D3YIT5</accession>
<feature type="transmembrane region" description="Helical" evidence="1">
    <location>
        <begin position="139"/>
        <end position="162"/>
    </location>
</feature>
<feature type="transmembrane region" description="Helical" evidence="1">
    <location>
        <begin position="193"/>
        <end position="212"/>
    </location>
</feature>
<dbReference type="AlphaFoldDB" id="A0A5D3YIT5"/>